<gene>
    <name evidence="2" type="ORF">NE237_011582</name>
</gene>
<dbReference type="Pfam" id="PF13225">
    <property type="entry name" value="D27-like_C"/>
    <property type="match status" value="1"/>
</dbReference>
<name>A0A9Q0JVZ3_9MAGN</name>
<evidence type="ECO:0000259" key="1">
    <source>
        <dbReference type="Pfam" id="PF13225"/>
    </source>
</evidence>
<sequence length="255" mass="28727">MEAKLLSQQSSVCSVIRARQKVTQKPKSSPVFVAVLTRPSDTMNKLTEVGNAYKDSWFDRMAINHLSQSLQSVTGFRTNKNGYDSLVEAAAAAAQSFNPKEQHAVVIGALDRAFPRPILSLIRTLTPQSKFAREFFAIFTTFFFAWLIGDCRVKTPEDGKTERNVVHVKKCRFLEETKCIGMCINLCKMPSQRFIKDSLGMPINMVPNFEDMSCEMIFGEDPPAPDDDPALKQPCYKMPCKAKQKHRMDCSSQLN</sequence>
<dbReference type="Proteomes" id="UP001141806">
    <property type="component" value="Unassembled WGS sequence"/>
</dbReference>
<organism evidence="2 3">
    <name type="scientific">Protea cynaroides</name>
    <dbReference type="NCBI Taxonomy" id="273540"/>
    <lineage>
        <taxon>Eukaryota</taxon>
        <taxon>Viridiplantae</taxon>
        <taxon>Streptophyta</taxon>
        <taxon>Embryophyta</taxon>
        <taxon>Tracheophyta</taxon>
        <taxon>Spermatophyta</taxon>
        <taxon>Magnoliopsida</taxon>
        <taxon>Proteales</taxon>
        <taxon>Proteaceae</taxon>
        <taxon>Protea</taxon>
    </lineage>
</organism>
<dbReference type="GO" id="GO:1901601">
    <property type="term" value="P:strigolactone biosynthetic process"/>
    <property type="evidence" value="ECO:0007669"/>
    <property type="project" value="TreeGrafter"/>
</dbReference>
<protein>
    <recommendedName>
        <fullName evidence="1">Beta-carotene isomerase D27-like C-terminal domain-containing protein</fullName>
    </recommendedName>
</protein>
<dbReference type="AlphaFoldDB" id="A0A9Q0JVZ3"/>
<dbReference type="GO" id="GO:0009536">
    <property type="term" value="C:plastid"/>
    <property type="evidence" value="ECO:0007669"/>
    <property type="project" value="TreeGrafter"/>
</dbReference>
<dbReference type="GO" id="GO:0005506">
    <property type="term" value="F:iron ion binding"/>
    <property type="evidence" value="ECO:0007669"/>
    <property type="project" value="InterPro"/>
</dbReference>
<evidence type="ECO:0000313" key="2">
    <source>
        <dbReference type="EMBL" id="KAJ4954799.1"/>
    </source>
</evidence>
<accession>A0A9Q0JVZ3</accession>
<dbReference type="GO" id="GO:0016859">
    <property type="term" value="F:cis-trans isomerase activity"/>
    <property type="evidence" value="ECO:0007669"/>
    <property type="project" value="TreeGrafter"/>
</dbReference>
<keyword evidence="3" id="KW-1185">Reference proteome</keyword>
<evidence type="ECO:0000313" key="3">
    <source>
        <dbReference type="Proteomes" id="UP001141806"/>
    </source>
</evidence>
<dbReference type="InterPro" id="IPR038938">
    <property type="entry name" value="D27-like"/>
</dbReference>
<dbReference type="InterPro" id="IPR025114">
    <property type="entry name" value="D27-like_C"/>
</dbReference>
<comment type="caution">
    <text evidence="2">The sequence shown here is derived from an EMBL/GenBank/DDBJ whole genome shotgun (WGS) entry which is preliminary data.</text>
</comment>
<reference evidence="2" key="1">
    <citation type="journal article" date="2023" name="Plant J.">
        <title>The genome of the king protea, Protea cynaroides.</title>
        <authorList>
            <person name="Chang J."/>
            <person name="Duong T.A."/>
            <person name="Schoeman C."/>
            <person name="Ma X."/>
            <person name="Roodt D."/>
            <person name="Barker N."/>
            <person name="Li Z."/>
            <person name="Van de Peer Y."/>
            <person name="Mizrachi E."/>
        </authorList>
    </citation>
    <scope>NUCLEOTIDE SEQUENCE</scope>
    <source>
        <tissue evidence="2">Young leaves</tissue>
    </source>
</reference>
<proteinExistence type="predicted"/>
<dbReference type="OrthoDB" id="416096at2759"/>
<dbReference type="PANTHER" id="PTHR33591:SF1">
    <property type="entry name" value="BETA-CAROTENE ISOMERASE D27, CHLOROPLASTIC"/>
    <property type="match status" value="1"/>
</dbReference>
<feature type="domain" description="Beta-carotene isomerase D27-like C-terminal" evidence="1">
    <location>
        <begin position="146"/>
        <end position="225"/>
    </location>
</feature>
<dbReference type="EMBL" id="JAMYWD010000011">
    <property type="protein sequence ID" value="KAJ4954799.1"/>
    <property type="molecule type" value="Genomic_DNA"/>
</dbReference>
<dbReference type="PANTHER" id="PTHR33591">
    <property type="entry name" value="BETA-CAROTENE ISOMERASE D27"/>
    <property type="match status" value="1"/>
</dbReference>